<keyword evidence="2" id="KW-0472">Membrane</keyword>
<reference evidence="4 5" key="1">
    <citation type="submission" date="2016-04" db="EMBL/GenBank/DDBJ databases">
        <title>Evolutionary innovation and constraint leading to complex multicellularity in the Ascomycota.</title>
        <authorList>
            <person name="Cisse O."/>
            <person name="Nguyen A."/>
            <person name="Hewitt D.A."/>
            <person name="Jedd G."/>
            <person name="Stajich J.E."/>
        </authorList>
    </citation>
    <scope>NUCLEOTIDE SEQUENCE [LARGE SCALE GENOMIC DNA]</scope>
    <source>
        <strain evidence="4 5">DAH-3</strain>
    </source>
</reference>
<keyword evidence="2" id="KW-0812">Transmembrane</keyword>
<accession>A0A1U7LK51</accession>
<feature type="region of interest" description="Disordered" evidence="1">
    <location>
        <begin position="125"/>
        <end position="159"/>
    </location>
</feature>
<gene>
    <name evidence="4" type="ORF">NEOLI_001822</name>
</gene>
<protein>
    <recommendedName>
        <fullName evidence="6">Mid2 domain-containing protein</fullName>
    </recommendedName>
</protein>
<comment type="caution">
    <text evidence="4">The sequence shown here is derived from an EMBL/GenBank/DDBJ whole genome shotgun (WGS) entry which is preliminary data.</text>
</comment>
<sequence length="247" mass="25971">MRIFRALSVFWVVNALPSLIPLEPRSPGDSIVNSTISTSSAVKTTVASDPATNSESHMSFSPDPEVVPTTEQSVSTHTITSALAHITSSASSHTPESSIPSTPGLESAETGGRAGHVVTASMDNSPEKAAHGESGVTVQSSQPTPSSSQDVSEEYAPLPTGIPASAPIIPSLEANGKSGDVNSKTPIIAVIGVGGAIVSIFIFFTIFTKLKLRPSRQFKEREKSLDWSPDCNIKDMDSYRGGYGRMQ</sequence>
<dbReference type="EMBL" id="LXFE01002362">
    <property type="protein sequence ID" value="OLL23024.1"/>
    <property type="molecule type" value="Genomic_DNA"/>
</dbReference>
<feature type="compositionally biased region" description="Polar residues" evidence="1">
    <location>
        <begin position="50"/>
        <end position="59"/>
    </location>
</feature>
<feature type="transmembrane region" description="Helical" evidence="2">
    <location>
        <begin position="187"/>
        <end position="207"/>
    </location>
</feature>
<keyword evidence="5" id="KW-1185">Reference proteome</keyword>
<feature type="compositionally biased region" description="Low complexity" evidence="1">
    <location>
        <begin position="136"/>
        <end position="150"/>
    </location>
</feature>
<evidence type="ECO:0008006" key="6">
    <source>
        <dbReference type="Google" id="ProtNLM"/>
    </source>
</evidence>
<feature type="signal peptide" evidence="3">
    <location>
        <begin position="1"/>
        <end position="15"/>
    </location>
</feature>
<proteinExistence type="predicted"/>
<evidence type="ECO:0000313" key="4">
    <source>
        <dbReference type="EMBL" id="OLL23024.1"/>
    </source>
</evidence>
<keyword evidence="3" id="KW-0732">Signal</keyword>
<keyword evidence="2" id="KW-1133">Transmembrane helix</keyword>
<evidence type="ECO:0000313" key="5">
    <source>
        <dbReference type="Proteomes" id="UP000186594"/>
    </source>
</evidence>
<evidence type="ECO:0000256" key="1">
    <source>
        <dbReference type="SAM" id="MobiDB-lite"/>
    </source>
</evidence>
<name>A0A1U7LK51_NEOID</name>
<feature type="compositionally biased region" description="Low complexity" evidence="1">
    <location>
        <begin position="87"/>
        <end position="103"/>
    </location>
</feature>
<feature type="region of interest" description="Disordered" evidence="1">
    <location>
        <begin position="38"/>
        <end position="112"/>
    </location>
</feature>
<dbReference type="AlphaFoldDB" id="A0A1U7LK51"/>
<evidence type="ECO:0000256" key="2">
    <source>
        <dbReference type="SAM" id="Phobius"/>
    </source>
</evidence>
<feature type="chain" id="PRO_5013318851" description="Mid2 domain-containing protein" evidence="3">
    <location>
        <begin position="16"/>
        <end position="247"/>
    </location>
</feature>
<evidence type="ECO:0000256" key="3">
    <source>
        <dbReference type="SAM" id="SignalP"/>
    </source>
</evidence>
<feature type="compositionally biased region" description="Polar residues" evidence="1">
    <location>
        <begin position="69"/>
        <end position="81"/>
    </location>
</feature>
<organism evidence="4 5">
    <name type="scientific">Neolecta irregularis (strain DAH-3)</name>
    <dbReference type="NCBI Taxonomy" id="1198029"/>
    <lineage>
        <taxon>Eukaryota</taxon>
        <taxon>Fungi</taxon>
        <taxon>Dikarya</taxon>
        <taxon>Ascomycota</taxon>
        <taxon>Taphrinomycotina</taxon>
        <taxon>Neolectales</taxon>
        <taxon>Neolectaceae</taxon>
        <taxon>Neolecta</taxon>
    </lineage>
</organism>
<dbReference type="Proteomes" id="UP000186594">
    <property type="component" value="Unassembled WGS sequence"/>
</dbReference>
<feature type="compositionally biased region" description="Low complexity" evidence="1">
    <location>
        <begin position="38"/>
        <end position="48"/>
    </location>
</feature>